<protein>
    <submittedName>
        <fullName evidence="1">Uncharacterized protein</fullName>
    </submittedName>
</protein>
<keyword evidence="2" id="KW-1185">Reference proteome</keyword>
<dbReference type="EMBL" id="JAWDJW010007722">
    <property type="protein sequence ID" value="KAK3061620.1"/>
    <property type="molecule type" value="Genomic_DNA"/>
</dbReference>
<comment type="caution">
    <text evidence="1">The sequence shown here is derived from an EMBL/GenBank/DDBJ whole genome shotgun (WGS) entry which is preliminary data.</text>
</comment>
<evidence type="ECO:0000313" key="1">
    <source>
        <dbReference type="EMBL" id="KAK3061620.1"/>
    </source>
</evidence>
<accession>A0ACC3D489</accession>
<proteinExistence type="predicted"/>
<name>A0ACC3D489_9PEZI</name>
<sequence length="1038" mass="113276">MPESIRQSRRSSRILESIVRHASPPPLDPEGWQSRRTSLFDAGLQERLQRALNENRIPDPEEPTNVLQMEDAPDRRTGIKEEVRQEEEQKVAEVCNLRTQEAEAQGLDDVSPVERDENANKLPEFGKEPSPMRHENEGEVVVAQEAAAEPNDLSQVREIEPQSVADQRAQALKERVESVHGRGDIARPQDAGSEGRHVDAPTPMRRLSEHKTGLDQPNGGAGRVAQHERQPQPQSVRDAVVNTDQHPPSDHQLRYPQHKEQATLAQSRASEDSQSYLPQYDNARQPSQRSYALTAMGMSALQTISNAAANTEVRPDESKKGDTIATAEQRKERVDVLPFGSPDRPASPQRARPSALRNDAGVTADVEEDVKRSSSTPSAVQQRFQSSPPTIHLHPDPADAEIAEDASVTNPTVSSVGMTASDGHDMDMTQRLPVSPMTAAFPQRQQGHEQAAGVGADLELERPMSFVPLPRDSTGGLPQEQINLPTPDTREQKQQEPEGPLSRQKLSPPPPPPQQQQQQQQQIQTQTQTQTQTQQPQHQYHSEQQPPNPPPATAKLPSGFPPQSQDYSLPAAGRGQRQLRKLQKEGDGEAVWQQPGLPRKTSLQNPDVMRETMDPRYRGAEFSLPGVGPPPTQQGRDRSKEGGGSGQLRLRGFLRPIGRVGGGEASATEGGGGGGGGGRGGGGVGGGGRIDPRHAAEDMGLGRMGSYQSVLEEETTQAGEARQQSQQQQQQQQQGRKRDKLFRPFGRPSSAGAESLLSSTGKGEASPKREQAQAQTTAVVVGPNGREVRQLKKLQRASTAGHSPSPQRQGTPGGPQNRDEQGGKKEKEKDKEKEKRFSSLKGLFGRSGSAPSRPNKLSKSQKVEQSRRPRLGEERESGGSAYADTNAYRQGLGGQREQQPTIPEVDQNTVFVGQQQRHPDYSTAPPPPGGYYAPQNQQQQQQQPGGFGHTQGRSGFAAIDQQAQAGYQQQPQDWRRTPTADFPSASMNDQQYGQVGPNGLKYSSTAPSRVRQGQPSGWDYGRERPPPTTLRHSSTGSL</sequence>
<gene>
    <name evidence="1" type="ORF">LTS18_005782</name>
</gene>
<dbReference type="Proteomes" id="UP001186974">
    <property type="component" value="Unassembled WGS sequence"/>
</dbReference>
<organism evidence="1 2">
    <name type="scientific">Coniosporium uncinatum</name>
    <dbReference type="NCBI Taxonomy" id="93489"/>
    <lineage>
        <taxon>Eukaryota</taxon>
        <taxon>Fungi</taxon>
        <taxon>Dikarya</taxon>
        <taxon>Ascomycota</taxon>
        <taxon>Pezizomycotina</taxon>
        <taxon>Dothideomycetes</taxon>
        <taxon>Dothideomycetes incertae sedis</taxon>
        <taxon>Coniosporium</taxon>
    </lineage>
</organism>
<evidence type="ECO:0000313" key="2">
    <source>
        <dbReference type="Proteomes" id="UP001186974"/>
    </source>
</evidence>
<feature type="non-terminal residue" evidence="1">
    <location>
        <position position="1038"/>
    </location>
</feature>
<reference evidence="1" key="1">
    <citation type="submission" date="2024-09" db="EMBL/GenBank/DDBJ databases">
        <title>Black Yeasts Isolated from many extreme environments.</title>
        <authorList>
            <person name="Coleine C."/>
            <person name="Stajich J.E."/>
            <person name="Selbmann L."/>
        </authorList>
    </citation>
    <scope>NUCLEOTIDE SEQUENCE</scope>
    <source>
        <strain evidence="1">CCFEE 5737</strain>
    </source>
</reference>